<dbReference type="AlphaFoldDB" id="A0A9D1SWC0"/>
<protein>
    <submittedName>
        <fullName evidence="5">Coenzyme F420 hydrogenase/dehydrogenase, beta subunit C-terminal domain</fullName>
    </submittedName>
</protein>
<reference evidence="5" key="1">
    <citation type="submission" date="2020-10" db="EMBL/GenBank/DDBJ databases">
        <authorList>
            <person name="Gilroy R."/>
        </authorList>
    </citation>
    <scope>NUCLEOTIDE SEQUENCE</scope>
    <source>
        <strain evidence="5">23406</strain>
    </source>
</reference>
<dbReference type="Proteomes" id="UP000886891">
    <property type="component" value="Unassembled WGS sequence"/>
</dbReference>
<evidence type="ECO:0000256" key="2">
    <source>
        <dbReference type="ARBA" id="ARBA00023004"/>
    </source>
</evidence>
<gene>
    <name evidence="5" type="ORF">IAB14_00010</name>
</gene>
<dbReference type="GO" id="GO:0046872">
    <property type="term" value="F:metal ion binding"/>
    <property type="evidence" value="ECO:0007669"/>
    <property type="project" value="UniProtKB-KW"/>
</dbReference>
<name>A0A9D1SWC0_9FIRM</name>
<keyword evidence="2" id="KW-0408">Iron</keyword>
<reference evidence="5" key="2">
    <citation type="journal article" date="2021" name="PeerJ">
        <title>Extensive microbial diversity within the chicken gut microbiome revealed by metagenomics and culture.</title>
        <authorList>
            <person name="Gilroy R."/>
            <person name="Ravi A."/>
            <person name="Getino M."/>
            <person name="Pursley I."/>
            <person name="Horton D.L."/>
            <person name="Alikhan N.F."/>
            <person name="Baker D."/>
            <person name="Gharbi K."/>
            <person name="Hall N."/>
            <person name="Watson M."/>
            <person name="Adriaenssens E.M."/>
            <person name="Foster-Nyarko E."/>
            <person name="Jarju S."/>
            <person name="Secka A."/>
            <person name="Antonio M."/>
            <person name="Oren A."/>
            <person name="Chaudhuri R.R."/>
            <person name="La Ragione R."/>
            <person name="Hildebrand F."/>
            <person name="Pallen M.J."/>
        </authorList>
    </citation>
    <scope>NUCLEOTIDE SEQUENCE</scope>
    <source>
        <strain evidence="5">23406</strain>
    </source>
</reference>
<sequence length="391" mass="43570">MNYFISQDKKDCCGCGACALACPKQCIEYRKDECGIGYPVIDRDRCIDCKRCEAVCPMIHADDRKNPVARQTYALTLTDDAERMASTSGGAFRAIVDAYADDDTVIFGVELSPDLQARHVAAIGKTEARKFSKSKYVKSDTGNTFAEVKAALQDGKRVLYSGTPCQIAGLKGYLGKDYDNLLTVDLICHGTPGQGLFDSYIKALQHKYRAPITTLRMREKEDGGQFATTIQVDHKNRFINPVSDLWMRAFLKWIMLMDSCGACPFADSRRPADLTIGDFWGLEKFDRGWDFSKGVSVVLINSEKGKACFDKIQNAKIKEFSLEQAQKENGNLVHCSAIHPKHAEFKALAVKDFKKAVNTYCPIPLKSKIKIGVKKILPISAIRALKKLLHR</sequence>
<accession>A0A9D1SWC0</accession>
<dbReference type="InterPro" id="IPR017896">
    <property type="entry name" value="4Fe4S_Fe-S-bd"/>
</dbReference>
<dbReference type="InterPro" id="IPR017900">
    <property type="entry name" value="4Fe4S_Fe_S_CS"/>
</dbReference>
<dbReference type="PANTHER" id="PTHR43193:SF2">
    <property type="entry name" value="POLYFERREDOXIN PROTEIN FWDF"/>
    <property type="match status" value="1"/>
</dbReference>
<feature type="domain" description="4Fe-4S ferredoxin-type" evidence="4">
    <location>
        <begin position="37"/>
        <end position="67"/>
    </location>
</feature>
<evidence type="ECO:0000256" key="3">
    <source>
        <dbReference type="ARBA" id="ARBA00023014"/>
    </source>
</evidence>
<comment type="caution">
    <text evidence="5">The sequence shown here is derived from an EMBL/GenBank/DDBJ whole genome shotgun (WGS) entry which is preliminary data.</text>
</comment>
<dbReference type="Gene3D" id="3.30.70.20">
    <property type="match status" value="1"/>
</dbReference>
<organism evidence="5 6">
    <name type="scientific">Candidatus Stercoripulliclostridium merdipullorum</name>
    <dbReference type="NCBI Taxonomy" id="2840952"/>
    <lineage>
        <taxon>Bacteria</taxon>
        <taxon>Bacillati</taxon>
        <taxon>Bacillota</taxon>
        <taxon>Clostridia</taxon>
        <taxon>Eubacteriales</taxon>
        <taxon>Candidatus Stercoripulliclostridium</taxon>
    </lineage>
</organism>
<dbReference type="GO" id="GO:0051536">
    <property type="term" value="F:iron-sulfur cluster binding"/>
    <property type="evidence" value="ECO:0007669"/>
    <property type="project" value="UniProtKB-KW"/>
</dbReference>
<evidence type="ECO:0000256" key="1">
    <source>
        <dbReference type="ARBA" id="ARBA00022723"/>
    </source>
</evidence>
<keyword evidence="3" id="KW-0411">Iron-sulfur</keyword>
<dbReference type="PANTHER" id="PTHR43193">
    <property type="match status" value="1"/>
</dbReference>
<keyword evidence="1" id="KW-0479">Metal-binding</keyword>
<dbReference type="EMBL" id="DVOH01000001">
    <property type="protein sequence ID" value="HIU99482.1"/>
    <property type="molecule type" value="Genomic_DNA"/>
</dbReference>
<evidence type="ECO:0000259" key="4">
    <source>
        <dbReference type="PROSITE" id="PS51379"/>
    </source>
</evidence>
<feature type="domain" description="4Fe-4S ferredoxin-type" evidence="4">
    <location>
        <begin position="3"/>
        <end position="32"/>
    </location>
</feature>
<dbReference type="PROSITE" id="PS51379">
    <property type="entry name" value="4FE4S_FER_2"/>
    <property type="match status" value="2"/>
</dbReference>
<evidence type="ECO:0000313" key="6">
    <source>
        <dbReference type="Proteomes" id="UP000886891"/>
    </source>
</evidence>
<evidence type="ECO:0000313" key="5">
    <source>
        <dbReference type="EMBL" id="HIU99482.1"/>
    </source>
</evidence>
<proteinExistence type="predicted"/>
<dbReference type="InterPro" id="IPR007525">
    <property type="entry name" value="FrhB_FdhB_C"/>
</dbReference>
<dbReference type="SUPFAM" id="SSF54862">
    <property type="entry name" value="4Fe-4S ferredoxins"/>
    <property type="match status" value="1"/>
</dbReference>
<dbReference type="Pfam" id="PF04432">
    <property type="entry name" value="FrhB_FdhB_C"/>
    <property type="match status" value="1"/>
</dbReference>
<dbReference type="InterPro" id="IPR052977">
    <property type="entry name" value="Polyferredoxin-like_ET"/>
</dbReference>
<dbReference type="PROSITE" id="PS00198">
    <property type="entry name" value="4FE4S_FER_1"/>
    <property type="match status" value="1"/>
</dbReference>
<dbReference type="Pfam" id="PF12838">
    <property type="entry name" value="Fer4_7"/>
    <property type="match status" value="1"/>
</dbReference>